<organism evidence="1 2">
    <name type="scientific">Streptomyces graminofaciens</name>
    <dbReference type="NCBI Taxonomy" id="68212"/>
    <lineage>
        <taxon>Bacteria</taxon>
        <taxon>Bacillati</taxon>
        <taxon>Actinomycetota</taxon>
        <taxon>Actinomycetes</taxon>
        <taxon>Kitasatosporales</taxon>
        <taxon>Streptomycetaceae</taxon>
        <taxon>Streptomyces</taxon>
    </lineage>
</organism>
<sequence>MFGLIGAVGLLRLADRIWSGAPYPVADPAATAQRLDRHTQAVYDVLGLPNAELKSGYGNDGNGYGCHYRGLRNLFKQLPSTPPSVPGVVDVSNEWAVKGNSTAEVQAALRRARKALNAQGWQVTRYSRIKDMIDLVVRPPGSVDSVRISTYPRGLLTVSAYAACARYPSGTLLDDLGMPKLPAQRAPTQLRG</sequence>
<reference evidence="1 2" key="2">
    <citation type="journal article" date="2023" name="ChemBioChem">
        <title>Acyltransferase Domain Exchange between Two Independent Type I Polyketide Synthases in the Same Producer Strain of Macrolide Antibiotics.</title>
        <authorList>
            <person name="Kudo F."/>
            <person name="Kishikawa K."/>
            <person name="Tsuboi K."/>
            <person name="Kido T."/>
            <person name="Usui T."/>
            <person name="Hashimoto J."/>
            <person name="Shin-Ya K."/>
            <person name="Miyanaga A."/>
            <person name="Eguchi T."/>
        </authorList>
    </citation>
    <scope>NUCLEOTIDE SEQUENCE [LARGE SCALE GENOMIC DNA]</scope>
    <source>
        <strain evidence="1 2">A-8890</strain>
    </source>
</reference>
<accession>A0ABN5VN17</accession>
<keyword evidence="2" id="KW-1185">Reference proteome</keyword>
<name>A0ABN5VN17_9ACTN</name>
<dbReference type="RefSeq" id="WP_286253567.1">
    <property type="nucleotide sequence ID" value="NZ_AP018448.1"/>
</dbReference>
<evidence type="ECO:0000313" key="2">
    <source>
        <dbReference type="Proteomes" id="UP001321542"/>
    </source>
</evidence>
<gene>
    <name evidence="1" type="ORF">SGFS_051020</name>
</gene>
<evidence type="ECO:0008006" key="3">
    <source>
        <dbReference type="Google" id="ProtNLM"/>
    </source>
</evidence>
<dbReference type="EMBL" id="AP018448">
    <property type="protein sequence ID" value="BBC33808.1"/>
    <property type="molecule type" value="Genomic_DNA"/>
</dbReference>
<evidence type="ECO:0000313" key="1">
    <source>
        <dbReference type="EMBL" id="BBC33808.1"/>
    </source>
</evidence>
<reference evidence="1 2" key="1">
    <citation type="journal article" date="2010" name="ChemBioChem">
        <title>Cloning and characterization of the biosynthetic gene cluster of 16-membered macrolide antibiotic FD-891: involvement of a dual functional cytochrome P450 monooxygenase catalyzing epoxidation and hydroxylation.</title>
        <authorList>
            <person name="Kudo F."/>
            <person name="Motegi A."/>
            <person name="Mizoue K."/>
            <person name="Eguchi T."/>
        </authorList>
    </citation>
    <scope>NUCLEOTIDE SEQUENCE [LARGE SCALE GENOMIC DNA]</scope>
    <source>
        <strain evidence="1 2">A-8890</strain>
    </source>
</reference>
<proteinExistence type="predicted"/>
<dbReference type="Proteomes" id="UP001321542">
    <property type="component" value="Chromosome"/>
</dbReference>
<protein>
    <recommendedName>
        <fullName evidence="3">Lipoprotein</fullName>
    </recommendedName>
</protein>